<keyword evidence="1" id="KW-0805">Transcription regulation</keyword>
<dbReference type="Gene3D" id="1.10.10.60">
    <property type="entry name" value="Homeodomain-like"/>
    <property type="match status" value="1"/>
</dbReference>
<evidence type="ECO:0000259" key="6">
    <source>
        <dbReference type="PROSITE" id="PS50977"/>
    </source>
</evidence>
<sequence length="319" mass="32551">MALTPPDTRTRILKAALEEFAARGYHATSIREIAERVGVTKTAVLYHFPGKAEIVGALAAPMLEDLDAAVAAAARLAEPVAAKWAVIEGLVEVWLAHRYLLRMNLYDLALAVENTIFHRFRDAMVRANALVAGPDPDFERQVRASQAIAMLSDPIVLFADAPAGALRAAVLRGVRLLLDAAPDLSAGRTEGSAPDGLARPAAEVHVPDGPGRPEDGGAADAPALVGHGASGGSAPPAGGASDGLALPAESAARQAGNGAGAAATSGAARGRRGRPGVMSPAMAETARRMHAAGSTAAEIAAVLGVSRATVYRHLPGPGH</sequence>
<dbReference type="Pfam" id="PF00440">
    <property type="entry name" value="TetR_N"/>
    <property type="match status" value="1"/>
</dbReference>
<dbReference type="InterPro" id="IPR009057">
    <property type="entry name" value="Homeodomain-like_sf"/>
</dbReference>
<name>A0ABW2P420_9ACTN</name>
<dbReference type="Pfam" id="PF02796">
    <property type="entry name" value="HTH_7"/>
    <property type="match status" value="1"/>
</dbReference>
<dbReference type="CDD" id="cd00569">
    <property type="entry name" value="HTH_Hin_like"/>
    <property type="match status" value="1"/>
</dbReference>
<feature type="region of interest" description="Disordered" evidence="5">
    <location>
        <begin position="185"/>
        <end position="278"/>
    </location>
</feature>
<evidence type="ECO:0000256" key="1">
    <source>
        <dbReference type="ARBA" id="ARBA00023015"/>
    </source>
</evidence>
<evidence type="ECO:0000256" key="5">
    <source>
        <dbReference type="SAM" id="MobiDB-lite"/>
    </source>
</evidence>
<dbReference type="Gene3D" id="1.10.357.10">
    <property type="entry name" value="Tetracycline Repressor, domain 2"/>
    <property type="match status" value="1"/>
</dbReference>
<dbReference type="SUPFAM" id="SSF46689">
    <property type="entry name" value="Homeodomain-like"/>
    <property type="match status" value="2"/>
</dbReference>
<protein>
    <submittedName>
        <fullName evidence="7">TetR family transcriptional regulator</fullName>
    </submittedName>
</protein>
<evidence type="ECO:0000256" key="2">
    <source>
        <dbReference type="ARBA" id="ARBA00023125"/>
    </source>
</evidence>
<dbReference type="EMBL" id="JBHTCG010000007">
    <property type="protein sequence ID" value="MFC7383242.1"/>
    <property type="molecule type" value="Genomic_DNA"/>
</dbReference>
<evidence type="ECO:0000256" key="4">
    <source>
        <dbReference type="PROSITE-ProRule" id="PRU00335"/>
    </source>
</evidence>
<keyword evidence="8" id="KW-1185">Reference proteome</keyword>
<dbReference type="PRINTS" id="PR00455">
    <property type="entry name" value="HTHTETR"/>
</dbReference>
<keyword evidence="2 4" id="KW-0238">DNA-binding</keyword>
<dbReference type="InterPro" id="IPR006120">
    <property type="entry name" value="Resolvase_HTH_dom"/>
</dbReference>
<feature type="domain" description="HTH tetR-type" evidence="6">
    <location>
        <begin position="6"/>
        <end position="66"/>
    </location>
</feature>
<feature type="DNA-binding region" description="H-T-H motif" evidence="4">
    <location>
        <begin position="29"/>
        <end position="48"/>
    </location>
</feature>
<comment type="caution">
    <text evidence="7">The sequence shown here is derived from an EMBL/GenBank/DDBJ whole genome shotgun (WGS) entry which is preliminary data.</text>
</comment>
<dbReference type="PANTHER" id="PTHR30055">
    <property type="entry name" value="HTH-TYPE TRANSCRIPTIONAL REGULATOR RUTR"/>
    <property type="match status" value="1"/>
</dbReference>
<dbReference type="InterPro" id="IPR001647">
    <property type="entry name" value="HTH_TetR"/>
</dbReference>
<organism evidence="7 8">
    <name type="scientific">Sphaerisporangium rhizosphaerae</name>
    <dbReference type="NCBI Taxonomy" id="2269375"/>
    <lineage>
        <taxon>Bacteria</taxon>
        <taxon>Bacillati</taxon>
        <taxon>Actinomycetota</taxon>
        <taxon>Actinomycetes</taxon>
        <taxon>Streptosporangiales</taxon>
        <taxon>Streptosporangiaceae</taxon>
        <taxon>Sphaerisporangium</taxon>
    </lineage>
</organism>
<dbReference type="PROSITE" id="PS50977">
    <property type="entry name" value="HTH_TETR_2"/>
    <property type="match status" value="1"/>
</dbReference>
<keyword evidence="3" id="KW-0804">Transcription</keyword>
<evidence type="ECO:0000256" key="3">
    <source>
        <dbReference type="ARBA" id="ARBA00023163"/>
    </source>
</evidence>
<dbReference type="RefSeq" id="WP_380826684.1">
    <property type="nucleotide sequence ID" value="NZ_JBHTCG010000007.1"/>
</dbReference>
<proteinExistence type="predicted"/>
<evidence type="ECO:0000313" key="7">
    <source>
        <dbReference type="EMBL" id="MFC7383242.1"/>
    </source>
</evidence>
<dbReference type="InterPro" id="IPR050109">
    <property type="entry name" value="HTH-type_TetR-like_transc_reg"/>
</dbReference>
<dbReference type="Proteomes" id="UP001596496">
    <property type="component" value="Unassembled WGS sequence"/>
</dbReference>
<reference evidence="8" key="1">
    <citation type="journal article" date="2019" name="Int. J. Syst. Evol. Microbiol.">
        <title>The Global Catalogue of Microorganisms (GCM) 10K type strain sequencing project: providing services to taxonomists for standard genome sequencing and annotation.</title>
        <authorList>
            <consortium name="The Broad Institute Genomics Platform"/>
            <consortium name="The Broad Institute Genome Sequencing Center for Infectious Disease"/>
            <person name="Wu L."/>
            <person name="Ma J."/>
        </authorList>
    </citation>
    <scope>NUCLEOTIDE SEQUENCE [LARGE SCALE GENOMIC DNA]</scope>
    <source>
        <strain evidence="8">CECT 7649</strain>
    </source>
</reference>
<accession>A0ABW2P420</accession>
<evidence type="ECO:0000313" key="8">
    <source>
        <dbReference type="Proteomes" id="UP001596496"/>
    </source>
</evidence>
<feature type="compositionally biased region" description="Low complexity" evidence="5">
    <location>
        <begin position="232"/>
        <end position="268"/>
    </location>
</feature>
<gene>
    <name evidence="7" type="ORF">ACFQSB_13560</name>
</gene>
<dbReference type="PANTHER" id="PTHR30055:SF234">
    <property type="entry name" value="HTH-TYPE TRANSCRIPTIONAL REGULATOR BETI"/>
    <property type="match status" value="1"/>
</dbReference>